<dbReference type="SUPFAM" id="SSF56112">
    <property type="entry name" value="Protein kinase-like (PK-like)"/>
    <property type="match status" value="1"/>
</dbReference>
<dbReference type="SMART" id="SM00220">
    <property type="entry name" value="S_TKc"/>
    <property type="match status" value="1"/>
</dbReference>
<dbReference type="AlphaFoldDB" id="A0A6M1LGY2"/>
<dbReference type="InterPro" id="IPR014729">
    <property type="entry name" value="Rossmann-like_a/b/a_fold"/>
</dbReference>
<evidence type="ECO:0000256" key="2">
    <source>
        <dbReference type="ARBA" id="ARBA00022741"/>
    </source>
</evidence>
<dbReference type="Gene3D" id="3.30.200.20">
    <property type="entry name" value="Phosphorylase Kinase, domain 1"/>
    <property type="match status" value="1"/>
</dbReference>
<name>A0A6M1LGY2_9PROT</name>
<dbReference type="Pfam" id="PF00582">
    <property type="entry name" value="Usp"/>
    <property type="match status" value="1"/>
</dbReference>
<dbReference type="GO" id="GO:0004674">
    <property type="term" value="F:protein serine/threonine kinase activity"/>
    <property type="evidence" value="ECO:0007669"/>
    <property type="project" value="TreeGrafter"/>
</dbReference>
<comment type="caution">
    <text evidence="6">The sequence shown here is derived from an EMBL/GenBank/DDBJ whole genome shotgun (WGS) entry which is preliminary data.</text>
</comment>
<dbReference type="PANTHER" id="PTHR43289:SF34">
    <property type="entry name" value="SERINE_THREONINE-PROTEIN KINASE YBDM-RELATED"/>
    <property type="match status" value="1"/>
</dbReference>
<dbReference type="Proteomes" id="UP000475385">
    <property type="component" value="Unassembled WGS sequence"/>
</dbReference>
<dbReference type="PROSITE" id="PS50011">
    <property type="entry name" value="PROTEIN_KINASE_DOM"/>
    <property type="match status" value="1"/>
</dbReference>
<evidence type="ECO:0000259" key="5">
    <source>
        <dbReference type="PROSITE" id="PS50011"/>
    </source>
</evidence>
<dbReference type="EMBL" id="JAAIKB010000002">
    <property type="protein sequence ID" value="NGM19530.1"/>
    <property type="molecule type" value="Genomic_DNA"/>
</dbReference>
<evidence type="ECO:0000313" key="7">
    <source>
        <dbReference type="Proteomes" id="UP000475385"/>
    </source>
</evidence>
<dbReference type="PROSITE" id="PS00108">
    <property type="entry name" value="PROTEIN_KINASE_ST"/>
    <property type="match status" value="1"/>
</dbReference>
<keyword evidence="1" id="KW-0808">Transferase</keyword>
<dbReference type="Pfam" id="PF00069">
    <property type="entry name" value="Pkinase"/>
    <property type="match status" value="1"/>
</dbReference>
<evidence type="ECO:0000256" key="3">
    <source>
        <dbReference type="ARBA" id="ARBA00022777"/>
    </source>
</evidence>
<keyword evidence="3 6" id="KW-0418">Kinase</keyword>
<dbReference type="CDD" id="cd14014">
    <property type="entry name" value="STKc_PknB_like"/>
    <property type="match status" value="1"/>
</dbReference>
<accession>A0A6M1LGY2</accession>
<sequence length="489" mass="54122">MTCWPPARRSARPACPKASRPACCGAAEVVRLQEGEVLDGFAIGRLLHVGGMAALWQVTHPDHGEALLMKVPRLAEGEDPAAIVSFEMEQMILPRLTGPHVPRFVASGGFDRQPYLVMERIPGRSLLPLIDALPLPIDDVASIGAKVAEALDALHRQHVVHLDVKPSNILMRETGEAVLVDFGLSRHAQLPDLMEEEFRLPYGTAPYMAPEQVMGVRSDPRSDLFALGAMLYFLVTGTRPFGDPQRLKGLQRRLWWDPPPPRARRAECPDWLQEIILRCLEVRPERRHPTAAQLAFDLRHPDQVALTARAAKQRRDGWATTLRRRFHPDHRVRFDRVAEATVEDAPILAVAVDVTEQDDALATTLRATVGRLLATMPGARLACLNVLRQNRIALDTTLDDFGRNKHVQRLVELKHWAAPLGLPEGRITFHVLEAVNPANALLDYVRMNGVDHLVMGARAASLKRKVMGSVSAELAAEAPCSVTVVRARG</sequence>
<protein>
    <submittedName>
        <fullName evidence="6">Protein kinase</fullName>
    </submittedName>
</protein>
<gene>
    <name evidence="6" type="ORF">G3576_05860</name>
</gene>
<keyword evidence="2" id="KW-0547">Nucleotide-binding</keyword>
<evidence type="ECO:0000256" key="4">
    <source>
        <dbReference type="ARBA" id="ARBA00022840"/>
    </source>
</evidence>
<proteinExistence type="predicted"/>
<evidence type="ECO:0000256" key="1">
    <source>
        <dbReference type="ARBA" id="ARBA00022679"/>
    </source>
</evidence>
<keyword evidence="7" id="KW-1185">Reference proteome</keyword>
<evidence type="ECO:0000313" key="6">
    <source>
        <dbReference type="EMBL" id="NGM19530.1"/>
    </source>
</evidence>
<dbReference type="Gene3D" id="3.40.50.620">
    <property type="entry name" value="HUPs"/>
    <property type="match status" value="1"/>
</dbReference>
<keyword evidence="4" id="KW-0067">ATP-binding</keyword>
<dbReference type="Gene3D" id="1.10.510.10">
    <property type="entry name" value="Transferase(Phosphotransferase) domain 1"/>
    <property type="match status" value="1"/>
</dbReference>
<reference evidence="6 7" key="1">
    <citation type="submission" date="2020-03" db="EMBL/GenBank/DDBJ databases">
        <title>Roseomonas stagni sp. nov., isolated from pond water in Japan.</title>
        <authorList>
            <person name="Furuhata K."/>
            <person name="Miyamoto H."/>
            <person name="Goto K."/>
        </authorList>
    </citation>
    <scope>NUCLEOTIDE SEQUENCE [LARGE SCALE GENOMIC DNA]</scope>
    <source>
        <strain evidence="6 7">PeD5</strain>
    </source>
</reference>
<dbReference type="InterPro" id="IPR011009">
    <property type="entry name" value="Kinase-like_dom_sf"/>
</dbReference>
<organism evidence="6 7">
    <name type="scientific">Falsiroseomonas algicola</name>
    <dbReference type="NCBI Taxonomy" id="2716930"/>
    <lineage>
        <taxon>Bacteria</taxon>
        <taxon>Pseudomonadati</taxon>
        <taxon>Pseudomonadota</taxon>
        <taxon>Alphaproteobacteria</taxon>
        <taxon>Acetobacterales</taxon>
        <taxon>Roseomonadaceae</taxon>
        <taxon>Falsiroseomonas</taxon>
    </lineage>
</organism>
<dbReference type="InterPro" id="IPR008271">
    <property type="entry name" value="Ser/Thr_kinase_AS"/>
</dbReference>
<dbReference type="InterPro" id="IPR000719">
    <property type="entry name" value="Prot_kinase_dom"/>
</dbReference>
<feature type="domain" description="Protein kinase" evidence="5">
    <location>
        <begin position="41"/>
        <end position="303"/>
    </location>
</feature>
<dbReference type="GO" id="GO:0005524">
    <property type="term" value="F:ATP binding"/>
    <property type="evidence" value="ECO:0007669"/>
    <property type="project" value="UniProtKB-KW"/>
</dbReference>
<dbReference type="PANTHER" id="PTHR43289">
    <property type="entry name" value="MITOGEN-ACTIVATED PROTEIN KINASE KINASE KINASE 20-RELATED"/>
    <property type="match status" value="1"/>
</dbReference>
<dbReference type="CDD" id="cd00293">
    <property type="entry name" value="USP-like"/>
    <property type="match status" value="1"/>
</dbReference>
<dbReference type="InterPro" id="IPR006016">
    <property type="entry name" value="UspA"/>
</dbReference>
<dbReference type="SUPFAM" id="SSF52402">
    <property type="entry name" value="Adenine nucleotide alpha hydrolases-like"/>
    <property type="match status" value="1"/>
</dbReference>